<gene>
    <name evidence="1" type="ORF">WA026_014558</name>
</gene>
<sequence length="150" mass="16772">MNSIISAQLQSEVTDKSILAQVFRSQFHLRPYVGVIRAAYARQHRTPVLRLTSPLERFLLEPKRGAFRVDSRTNPVWPGVLVIHLSETTVNENKQKRRCSTAAGEISPLTATHPARSWLRAIIRGEPVSRVSHLAGIPSQKLFTPVNSVS</sequence>
<proteinExistence type="predicted"/>
<protein>
    <submittedName>
        <fullName evidence="1">Uncharacterized protein</fullName>
    </submittedName>
</protein>
<evidence type="ECO:0000313" key="2">
    <source>
        <dbReference type="Proteomes" id="UP001431783"/>
    </source>
</evidence>
<dbReference type="EMBL" id="JARQZJ010000128">
    <property type="protein sequence ID" value="KAK9891316.1"/>
    <property type="molecule type" value="Genomic_DNA"/>
</dbReference>
<dbReference type="Proteomes" id="UP001431783">
    <property type="component" value="Unassembled WGS sequence"/>
</dbReference>
<comment type="caution">
    <text evidence="1">The sequence shown here is derived from an EMBL/GenBank/DDBJ whole genome shotgun (WGS) entry which is preliminary data.</text>
</comment>
<evidence type="ECO:0000313" key="1">
    <source>
        <dbReference type="EMBL" id="KAK9891316.1"/>
    </source>
</evidence>
<keyword evidence="2" id="KW-1185">Reference proteome</keyword>
<accession>A0AAW1VFF9</accession>
<reference evidence="1 2" key="1">
    <citation type="submission" date="2023-03" db="EMBL/GenBank/DDBJ databases">
        <title>Genome insight into feeding habits of ladybird beetles.</title>
        <authorList>
            <person name="Li H.-S."/>
            <person name="Huang Y.-H."/>
            <person name="Pang H."/>
        </authorList>
    </citation>
    <scope>NUCLEOTIDE SEQUENCE [LARGE SCALE GENOMIC DNA]</scope>
    <source>
        <strain evidence="1">SYSU_2023b</strain>
        <tissue evidence="1">Whole body</tissue>
    </source>
</reference>
<dbReference type="AlphaFoldDB" id="A0AAW1VFF9"/>
<organism evidence="1 2">
    <name type="scientific">Henosepilachna vigintioctopunctata</name>
    <dbReference type="NCBI Taxonomy" id="420089"/>
    <lineage>
        <taxon>Eukaryota</taxon>
        <taxon>Metazoa</taxon>
        <taxon>Ecdysozoa</taxon>
        <taxon>Arthropoda</taxon>
        <taxon>Hexapoda</taxon>
        <taxon>Insecta</taxon>
        <taxon>Pterygota</taxon>
        <taxon>Neoptera</taxon>
        <taxon>Endopterygota</taxon>
        <taxon>Coleoptera</taxon>
        <taxon>Polyphaga</taxon>
        <taxon>Cucujiformia</taxon>
        <taxon>Coccinelloidea</taxon>
        <taxon>Coccinellidae</taxon>
        <taxon>Epilachninae</taxon>
        <taxon>Epilachnini</taxon>
        <taxon>Henosepilachna</taxon>
    </lineage>
</organism>
<name>A0AAW1VFF9_9CUCU</name>